<name>A0A8U0A020_9EURY</name>
<dbReference type="SUPFAM" id="SSF51366">
    <property type="entry name" value="Ribulose-phoshate binding barrel"/>
    <property type="match status" value="1"/>
</dbReference>
<accession>A0A8U0A020</accession>
<dbReference type="InterPro" id="IPR011060">
    <property type="entry name" value="RibuloseP-bd_barrel"/>
</dbReference>
<evidence type="ECO:0000256" key="3">
    <source>
        <dbReference type="ARBA" id="ARBA00007571"/>
    </source>
</evidence>
<reference evidence="10" key="1">
    <citation type="submission" date="2022-04" db="EMBL/GenBank/DDBJ databases">
        <title>Halocatena sp. nov., isolated from a salt lake.</title>
        <authorList>
            <person name="Cui H.-L."/>
        </authorList>
    </citation>
    <scope>NUCLEOTIDE SEQUENCE</scope>
    <source>
        <strain evidence="10">AD-1</strain>
    </source>
</reference>
<keyword evidence="7 8" id="KW-0413">Isomerase</keyword>
<keyword evidence="11" id="KW-1185">Reference proteome</keyword>
<keyword evidence="4 8" id="KW-0028">Amino-acid biosynthesis</keyword>
<evidence type="ECO:0000313" key="10">
    <source>
        <dbReference type="EMBL" id="UPM42166.1"/>
    </source>
</evidence>
<dbReference type="GO" id="GO:0000162">
    <property type="term" value="P:L-tryptophan biosynthetic process"/>
    <property type="evidence" value="ECO:0007669"/>
    <property type="project" value="UniProtKB-UniRule"/>
</dbReference>
<dbReference type="RefSeq" id="WP_247992843.1">
    <property type="nucleotide sequence ID" value="NZ_CP096019.1"/>
</dbReference>
<dbReference type="GeneID" id="71928252"/>
<evidence type="ECO:0000256" key="5">
    <source>
        <dbReference type="ARBA" id="ARBA00022822"/>
    </source>
</evidence>
<organism evidence="10 11">
    <name type="scientific">Halocatena salina</name>
    <dbReference type="NCBI Taxonomy" id="2934340"/>
    <lineage>
        <taxon>Archaea</taxon>
        <taxon>Methanobacteriati</taxon>
        <taxon>Methanobacteriota</taxon>
        <taxon>Stenosarchaea group</taxon>
        <taxon>Halobacteria</taxon>
        <taxon>Halobacteriales</taxon>
        <taxon>Natronomonadaceae</taxon>
        <taxon>Halocatena</taxon>
    </lineage>
</organism>
<comment type="similarity">
    <text evidence="3 8">Belongs to the TrpF family.</text>
</comment>
<dbReference type="EMBL" id="CP096019">
    <property type="protein sequence ID" value="UPM42166.1"/>
    <property type="molecule type" value="Genomic_DNA"/>
</dbReference>
<feature type="domain" description="N-(5'phosphoribosyl) anthranilate isomerase (PRAI)" evidence="9">
    <location>
        <begin position="10"/>
        <end position="207"/>
    </location>
</feature>
<dbReference type="InterPro" id="IPR001240">
    <property type="entry name" value="PRAI_dom"/>
</dbReference>
<comment type="catalytic activity">
    <reaction evidence="1 8">
        <text>N-(5-phospho-beta-D-ribosyl)anthranilate = 1-(2-carboxyphenylamino)-1-deoxy-D-ribulose 5-phosphate</text>
        <dbReference type="Rhea" id="RHEA:21540"/>
        <dbReference type="ChEBI" id="CHEBI:18277"/>
        <dbReference type="ChEBI" id="CHEBI:58613"/>
        <dbReference type="EC" id="5.3.1.24"/>
    </reaction>
</comment>
<evidence type="ECO:0000259" key="9">
    <source>
        <dbReference type="Pfam" id="PF00697"/>
    </source>
</evidence>
<dbReference type="InterPro" id="IPR044643">
    <property type="entry name" value="TrpF_fam"/>
</dbReference>
<dbReference type="HAMAP" id="MF_00135">
    <property type="entry name" value="PRAI"/>
    <property type="match status" value="1"/>
</dbReference>
<dbReference type="Gene3D" id="3.20.20.70">
    <property type="entry name" value="Aldolase class I"/>
    <property type="match status" value="1"/>
</dbReference>
<gene>
    <name evidence="8" type="primary">trpF</name>
    <name evidence="10" type="ORF">MW046_09355</name>
</gene>
<evidence type="ECO:0000256" key="4">
    <source>
        <dbReference type="ARBA" id="ARBA00022605"/>
    </source>
</evidence>
<evidence type="ECO:0000256" key="2">
    <source>
        <dbReference type="ARBA" id="ARBA00004664"/>
    </source>
</evidence>
<protein>
    <recommendedName>
        <fullName evidence="8">N-(5'-phosphoribosyl)anthranilate isomerase</fullName>
        <shortName evidence="8">PRAI</shortName>
        <ecNumber evidence="8">5.3.1.24</ecNumber>
    </recommendedName>
</protein>
<dbReference type="AlphaFoldDB" id="A0A8U0A020"/>
<dbReference type="Pfam" id="PF00697">
    <property type="entry name" value="PRAI"/>
    <property type="match status" value="1"/>
</dbReference>
<comment type="pathway">
    <text evidence="2 8">Amino-acid biosynthesis; L-tryptophan biosynthesis; L-tryptophan from chorismate: step 3/5.</text>
</comment>
<evidence type="ECO:0000256" key="7">
    <source>
        <dbReference type="ARBA" id="ARBA00023235"/>
    </source>
</evidence>
<dbReference type="InterPro" id="IPR013785">
    <property type="entry name" value="Aldolase_TIM"/>
</dbReference>
<proteinExistence type="inferred from homology"/>
<evidence type="ECO:0000313" key="11">
    <source>
        <dbReference type="Proteomes" id="UP000831768"/>
    </source>
</evidence>
<evidence type="ECO:0000256" key="6">
    <source>
        <dbReference type="ARBA" id="ARBA00023141"/>
    </source>
</evidence>
<dbReference type="KEGG" id="haad:MW046_09355"/>
<sequence>MTTTNSRTRVKICGLTTATDRDLAVTAGADAVGFINDVPVETPREISAETAATLVETTPPFVSTVLVTMPEDVSDALEQIDRIGPDAVQVHGLPPSAVAALGDETDVSMIAAVTATESPDYDPVADALVVDSLDDVGAGGTGETHDWERARDRVEALDSPVVLAGGLTPDNVGDAIETVAPYGVDVASGVERGSGRKDPAAVWSFLERVRTRTDRPKPTDPKT</sequence>
<dbReference type="Proteomes" id="UP000831768">
    <property type="component" value="Chromosome"/>
</dbReference>
<dbReference type="CDD" id="cd00405">
    <property type="entry name" value="PRAI"/>
    <property type="match status" value="1"/>
</dbReference>
<evidence type="ECO:0000256" key="1">
    <source>
        <dbReference type="ARBA" id="ARBA00001164"/>
    </source>
</evidence>
<evidence type="ECO:0000256" key="8">
    <source>
        <dbReference type="HAMAP-Rule" id="MF_00135"/>
    </source>
</evidence>
<dbReference type="GO" id="GO:0004640">
    <property type="term" value="F:phosphoribosylanthranilate isomerase activity"/>
    <property type="evidence" value="ECO:0007669"/>
    <property type="project" value="UniProtKB-UniRule"/>
</dbReference>
<dbReference type="EC" id="5.3.1.24" evidence="8"/>
<dbReference type="PANTHER" id="PTHR42894:SF1">
    <property type="entry name" value="N-(5'-PHOSPHORIBOSYL)ANTHRANILATE ISOMERASE"/>
    <property type="match status" value="1"/>
</dbReference>
<keyword evidence="5 8" id="KW-0822">Tryptophan biosynthesis</keyword>
<keyword evidence="6 8" id="KW-0057">Aromatic amino acid biosynthesis</keyword>
<dbReference type="PANTHER" id="PTHR42894">
    <property type="entry name" value="N-(5'-PHOSPHORIBOSYL)ANTHRANILATE ISOMERASE"/>
    <property type="match status" value="1"/>
</dbReference>